<proteinExistence type="predicted"/>
<dbReference type="RefSeq" id="WP_091227425.1">
    <property type="nucleotide sequence ID" value="NZ_FNBG01000004.1"/>
</dbReference>
<dbReference type="AlphaFoldDB" id="A0A1G7H9G7"/>
<dbReference type="STRING" id="670482.SAMN04488542_10466"/>
<protein>
    <submittedName>
        <fullName evidence="1">Uncharacterized protein</fullName>
    </submittedName>
</protein>
<accession>A0A1G7H9G7</accession>
<evidence type="ECO:0000313" key="2">
    <source>
        <dbReference type="Proteomes" id="UP000198972"/>
    </source>
</evidence>
<evidence type="ECO:0000313" key="1">
    <source>
        <dbReference type="EMBL" id="SDE97068.1"/>
    </source>
</evidence>
<keyword evidence="2" id="KW-1185">Reference proteome</keyword>
<sequence length="149" mass="16994">MSIAEEVNGIGELIRTKFPDSQVHRFQEPDLPMAREFAIHLKQEIRRSEARSHTVIERQYRVHYYSELAEDAVVSMGAFSRYVMNETTSIPVPDGTGIVRPESFTIDLAEKLESGLLRCSGTMVVFSREAVVMAEYQKIDKVEIRTTIN</sequence>
<organism evidence="1 2">
    <name type="scientific">Fontibacillus panacisegetis</name>
    <dbReference type="NCBI Taxonomy" id="670482"/>
    <lineage>
        <taxon>Bacteria</taxon>
        <taxon>Bacillati</taxon>
        <taxon>Bacillota</taxon>
        <taxon>Bacilli</taxon>
        <taxon>Bacillales</taxon>
        <taxon>Paenibacillaceae</taxon>
        <taxon>Fontibacillus</taxon>
    </lineage>
</organism>
<reference evidence="1 2" key="1">
    <citation type="submission" date="2016-10" db="EMBL/GenBank/DDBJ databases">
        <authorList>
            <person name="de Groot N.N."/>
        </authorList>
    </citation>
    <scope>NUCLEOTIDE SEQUENCE [LARGE SCALE GENOMIC DNA]</scope>
    <source>
        <strain evidence="1 2">DSM 28129</strain>
    </source>
</reference>
<dbReference type="EMBL" id="FNBG01000004">
    <property type="protein sequence ID" value="SDE97068.1"/>
    <property type="molecule type" value="Genomic_DNA"/>
</dbReference>
<name>A0A1G7H9G7_9BACL</name>
<dbReference type="Proteomes" id="UP000198972">
    <property type="component" value="Unassembled WGS sequence"/>
</dbReference>
<dbReference type="OrthoDB" id="2625233at2"/>
<gene>
    <name evidence="1" type="ORF">SAMN04488542_10466</name>
</gene>